<dbReference type="Proteomes" id="UP000076577">
    <property type="component" value="Unassembled WGS sequence"/>
</dbReference>
<reference evidence="3 4" key="1">
    <citation type="journal article" date="2016" name="Front. Microbiol.">
        <title>Comparative Genomic Analysis Reveals a Diverse Repertoire of Genes Involved in Prokaryote-Eukaryote Interactions within the Pseudovibrio Genus.</title>
        <authorList>
            <person name="Romano S."/>
            <person name="Fernandez-Guerra A."/>
            <person name="Reen F.J."/>
            <person name="Glockner F.O."/>
            <person name="Crowley S.P."/>
            <person name="O'Sullivan O."/>
            <person name="Cotter P.D."/>
            <person name="Adams C."/>
            <person name="Dobson A.D."/>
            <person name="O'Gara F."/>
        </authorList>
    </citation>
    <scope>NUCLEOTIDE SEQUENCE [LARGE SCALE GENOMIC DNA]</scope>
    <source>
        <strain evidence="3 4">Ad2</strain>
    </source>
</reference>
<dbReference type="OrthoDB" id="8480037at2"/>
<dbReference type="EC" id="1.1.-.-" evidence="3"/>
<evidence type="ECO:0000256" key="1">
    <source>
        <dbReference type="ARBA" id="ARBA00007169"/>
    </source>
</evidence>
<keyword evidence="4" id="KW-1185">Reference proteome</keyword>
<dbReference type="PATRIC" id="fig|989403.3.peg.4478"/>
<dbReference type="InterPro" id="IPR001031">
    <property type="entry name" value="Thioesterase"/>
</dbReference>
<sequence>MIETGTYLSAPRVAEQTNPWVGLHRPATASQAQIVIAPYAGGNASGFFSWMKEVGAEDWLDVIILQPPGRGARHREEPVSSLEAYAEQVADLLVQSQSGLPVFLMGYSMGAIVCHLVSQRLFALGAALPKGLIVAARKAPQYQRTSGGGPLTRDQILARLKRLQGTPEALLNNREMLDPYLDSISAEFHIVDNFVPRPSRSLPIPVAAISGLDDPETPLMEVFGWRQHSSAEFEAHFIEGGHFFMNSNRAEFIDLALRFIRKHKQGATP</sequence>
<dbReference type="PANTHER" id="PTHR11487">
    <property type="entry name" value="THIOESTERASE"/>
    <property type="match status" value="1"/>
</dbReference>
<dbReference type="PANTHER" id="PTHR11487:SF0">
    <property type="entry name" value="S-ACYL FATTY ACID SYNTHASE THIOESTERASE, MEDIUM CHAIN"/>
    <property type="match status" value="1"/>
</dbReference>
<gene>
    <name evidence="3" type="primary">lgrE_2</name>
    <name evidence="3" type="ORF">PsAD2_04102</name>
</gene>
<evidence type="ECO:0000313" key="3">
    <source>
        <dbReference type="EMBL" id="KZL09098.1"/>
    </source>
</evidence>
<dbReference type="Pfam" id="PF00975">
    <property type="entry name" value="Thioesterase"/>
    <property type="match status" value="1"/>
</dbReference>
<accession>A0A165U0N4</accession>
<dbReference type="InterPro" id="IPR029058">
    <property type="entry name" value="AB_hydrolase_fold"/>
</dbReference>
<dbReference type="SUPFAM" id="SSF53474">
    <property type="entry name" value="alpha/beta-Hydrolases"/>
    <property type="match status" value="1"/>
</dbReference>
<dbReference type="Gene3D" id="3.40.50.1820">
    <property type="entry name" value="alpha/beta hydrolase"/>
    <property type="match status" value="1"/>
</dbReference>
<protein>
    <submittedName>
        <fullName evidence="3">Linear gramicidin dehydrogenase LgrE</fullName>
        <ecNumber evidence="3">1.1.-.-</ecNumber>
    </submittedName>
</protein>
<dbReference type="AlphaFoldDB" id="A0A165U0N4"/>
<dbReference type="GO" id="GO:0008610">
    <property type="term" value="P:lipid biosynthetic process"/>
    <property type="evidence" value="ECO:0007669"/>
    <property type="project" value="TreeGrafter"/>
</dbReference>
<comment type="similarity">
    <text evidence="1">Belongs to the thioesterase family.</text>
</comment>
<dbReference type="STRING" id="989403.SAMN05421798_1209"/>
<dbReference type="InterPro" id="IPR012223">
    <property type="entry name" value="TEII"/>
</dbReference>
<dbReference type="RefSeq" id="WP_068010125.1">
    <property type="nucleotide sequence ID" value="NZ_FOFM01000020.1"/>
</dbReference>
<evidence type="ECO:0000313" key="4">
    <source>
        <dbReference type="Proteomes" id="UP000076577"/>
    </source>
</evidence>
<dbReference type="EMBL" id="LMCB01000125">
    <property type="protein sequence ID" value="KZL09098.1"/>
    <property type="molecule type" value="Genomic_DNA"/>
</dbReference>
<dbReference type="GO" id="GO:0016491">
    <property type="term" value="F:oxidoreductase activity"/>
    <property type="evidence" value="ECO:0007669"/>
    <property type="project" value="UniProtKB-KW"/>
</dbReference>
<comment type="caution">
    <text evidence="3">The sequence shown here is derived from an EMBL/GenBank/DDBJ whole genome shotgun (WGS) entry which is preliminary data.</text>
</comment>
<proteinExistence type="inferred from homology"/>
<feature type="domain" description="Thioesterase" evidence="2">
    <location>
        <begin position="33"/>
        <end position="253"/>
    </location>
</feature>
<organism evidence="3 4">
    <name type="scientific">Pseudovibrio axinellae</name>
    <dbReference type="NCBI Taxonomy" id="989403"/>
    <lineage>
        <taxon>Bacteria</taxon>
        <taxon>Pseudomonadati</taxon>
        <taxon>Pseudomonadota</taxon>
        <taxon>Alphaproteobacteria</taxon>
        <taxon>Hyphomicrobiales</taxon>
        <taxon>Stappiaceae</taxon>
        <taxon>Pseudovibrio</taxon>
    </lineage>
</organism>
<keyword evidence="3" id="KW-0560">Oxidoreductase</keyword>
<name>A0A165U0N4_9HYPH</name>
<evidence type="ECO:0000259" key="2">
    <source>
        <dbReference type="Pfam" id="PF00975"/>
    </source>
</evidence>